<organism evidence="2">
    <name type="scientific">human gut metagenome</name>
    <dbReference type="NCBI Taxonomy" id="408170"/>
    <lineage>
        <taxon>unclassified sequences</taxon>
        <taxon>metagenomes</taxon>
        <taxon>organismal metagenomes</taxon>
    </lineage>
</organism>
<dbReference type="Pfam" id="PF04230">
    <property type="entry name" value="PS_pyruv_trans"/>
    <property type="match status" value="1"/>
</dbReference>
<feature type="non-terminal residue" evidence="2">
    <location>
        <position position="1"/>
    </location>
</feature>
<accession>K1TH28</accession>
<name>K1TH28_9ZZZZ</name>
<protein>
    <recommendedName>
        <fullName evidence="1">Polysaccharide pyruvyl transferase domain-containing protein</fullName>
    </recommendedName>
</protein>
<dbReference type="InterPro" id="IPR007345">
    <property type="entry name" value="Polysacch_pyruvyl_Trfase"/>
</dbReference>
<gene>
    <name evidence="2" type="ORF">LEA_13813</name>
</gene>
<comment type="caution">
    <text evidence="2">The sequence shown here is derived from an EMBL/GenBank/DDBJ whole genome shotgun (WGS) entry which is preliminary data.</text>
</comment>
<reference evidence="2" key="1">
    <citation type="journal article" date="2013" name="Environ. Microbiol.">
        <title>Microbiota from the distal guts of lean and obese adolescents exhibit partial functional redundancy besides clear differences in community structure.</title>
        <authorList>
            <person name="Ferrer M."/>
            <person name="Ruiz A."/>
            <person name="Lanza F."/>
            <person name="Haange S.B."/>
            <person name="Oberbach A."/>
            <person name="Till H."/>
            <person name="Bargiela R."/>
            <person name="Campoy C."/>
            <person name="Segura M.T."/>
            <person name="Richter M."/>
            <person name="von Bergen M."/>
            <person name="Seifert J."/>
            <person name="Suarez A."/>
        </authorList>
    </citation>
    <scope>NUCLEOTIDE SEQUENCE</scope>
</reference>
<evidence type="ECO:0000313" key="2">
    <source>
        <dbReference type="EMBL" id="EKC58541.1"/>
    </source>
</evidence>
<sequence>GCKVQMYGCGIGPIVYERDRRLAARIINDCVDKITLREPDSRETLSDFGVTDPEVILASTPRSRCRPQSAAASTASCVSMIWIRRASISASCCASGPALRKRPPCSPPALCTPT</sequence>
<evidence type="ECO:0000259" key="1">
    <source>
        <dbReference type="Pfam" id="PF04230"/>
    </source>
</evidence>
<proteinExistence type="predicted"/>
<dbReference type="EMBL" id="AJWY01009378">
    <property type="protein sequence ID" value="EKC58541.1"/>
    <property type="molecule type" value="Genomic_DNA"/>
</dbReference>
<feature type="domain" description="Polysaccharide pyruvyl transferase" evidence="1">
    <location>
        <begin position="2"/>
        <end position="56"/>
    </location>
</feature>
<dbReference type="AlphaFoldDB" id="K1TH28"/>